<feature type="transmembrane region" description="Helical" evidence="3">
    <location>
        <begin position="121"/>
        <end position="139"/>
    </location>
</feature>
<keyword evidence="6" id="KW-1185">Reference proteome</keyword>
<gene>
    <name evidence="5" type="ORF">VCB98_09775</name>
</gene>
<keyword evidence="3" id="KW-0472">Membrane</keyword>
<organism evidence="5 6">
    <name type="scientific">Natronospira elongata</name>
    <dbReference type="NCBI Taxonomy" id="3110268"/>
    <lineage>
        <taxon>Bacteria</taxon>
        <taxon>Pseudomonadati</taxon>
        <taxon>Pseudomonadota</taxon>
        <taxon>Gammaproteobacteria</taxon>
        <taxon>Natronospirales</taxon>
        <taxon>Natronospiraceae</taxon>
        <taxon>Natronospira</taxon>
    </lineage>
</organism>
<dbReference type="InterPro" id="IPR051203">
    <property type="entry name" value="Polysaccharide_Synthase-Rel"/>
</dbReference>
<feature type="region of interest" description="Disordered" evidence="2">
    <location>
        <begin position="618"/>
        <end position="650"/>
    </location>
</feature>
<evidence type="ECO:0000313" key="6">
    <source>
        <dbReference type="Proteomes" id="UP001302316"/>
    </source>
</evidence>
<dbReference type="EMBL" id="JAYGII010000021">
    <property type="protein sequence ID" value="MEA5446108.1"/>
    <property type="molecule type" value="Genomic_DNA"/>
</dbReference>
<accession>A0AAP6JFX8</accession>
<dbReference type="RefSeq" id="WP_346052115.1">
    <property type="nucleotide sequence ID" value="NZ_JAYGII010000021.1"/>
</dbReference>
<comment type="similarity">
    <text evidence="1">Belongs to the polysaccharide synthase family.</text>
</comment>
<evidence type="ECO:0000313" key="5">
    <source>
        <dbReference type="EMBL" id="MEA5446108.1"/>
    </source>
</evidence>
<dbReference type="Proteomes" id="UP001302316">
    <property type="component" value="Unassembled WGS sequence"/>
</dbReference>
<protein>
    <submittedName>
        <fullName evidence="5">Nucleoside-diphosphate sugar epimerase/dehydratase</fullName>
    </submittedName>
</protein>
<dbReference type="InterPro" id="IPR036291">
    <property type="entry name" value="NAD(P)-bd_dom_sf"/>
</dbReference>
<dbReference type="AlphaFoldDB" id="A0AAP6JFX8"/>
<proteinExistence type="inferred from homology"/>
<dbReference type="Gene3D" id="3.40.50.720">
    <property type="entry name" value="NAD(P)-binding Rossmann-like Domain"/>
    <property type="match status" value="2"/>
</dbReference>
<dbReference type="CDD" id="cd05237">
    <property type="entry name" value="UDP_invert_4-6DH_SDR_e"/>
    <property type="match status" value="1"/>
</dbReference>
<evidence type="ECO:0000256" key="3">
    <source>
        <dbReference type="SAM" id="Phobius"/>
    </source>
</evidence>
<feature type="domain" description="Polysaccharide biosynthesis protein CapD-like" evidence="4">
    <location>
        <begin position="295"/>
        <end position="577"/>
    </location>
</feature>
<evidence type="ECO:0000256" key="1">
    <source>
        <dbReference type="ARBA" id="ARBA00007430"/>
    </source>
</evidence>
<keyword evidence="3" id="KW-0812">Transmembrane</keyword>
<dbReference type="Pfam" id="PF13727">
    <property type="entry name" value="CoA_binding_3"/>
    <property type="match status" value="1"/>
</dbReference>
<dbReference type="PANTHER" id="PTHR43318:SF1">
    <property type="entry name" value="POLYSACCHARIDE BIOSYNTHESIS PROTEIN EPSC-RELATED"/>
    <property type="match status" value="1"/>
</dbReference>
<sequence length="650" mass="71268">MKGAQKPQHNSNHQPRRIRRALIIAHDALWVPLAIAAAFWVRFNLGPIPADFWLPMLILAAVAIPAHMLTFWAFGAYRGVWRFASMPDLVRLSKAVAVGALITLAALFIYDRLAGVPRSVIFLYPLFLLGGTGGARAFYRALKEYHIHRREERGVQNVIVVGAGKNGEHVLRGLRVYTSLRPVGLVDDDPNKWGTEIYGVRVLGPTSQLAELCRRKRADQVIVAIPKPGRKTYSRILAQANEAGVHCQVSASMTEDEEGNGFGGLRPVTTEDVLGRDPVNLDDGAIAATVRNKTVLVTGGGGSIGLELCKRVLGHEPARLVVFDQSEYNLYEAEHALSMARSQAPIDFVLGDVCDQARVQALFRQKKPDIVLHAAAYKHVPMLESNVVEGVRNNTLGTRIIAEAAGHFGVRKFVLVSTDKTVHPTNVMGASKRAAELLCLSLQKRHPDTCYLITRFGNVLGSAGSVIPLFERQIREGGPVTVTHPEVKRFFMTIEEATGLIIQATALSRGGEVFVLEMGQPILIRELAENMIRLSGLTPGEDIKIVYTGLRPGEKLEEQLFYDTETLHGTGHSKLLLADNNDIAAGIEENVEALTSAALARSETGVLDALGRLVPEFNRRRDEAEPRHDQTLSDSPQDQAKLPTSLRVIK</sequence>
<feature type="transmembrane region" description="Helical" evidence="3">
    <location>
        <begin position="21"/>
        <end position="41"/>
    </location>
</feature>
<dbReference type="Pfam" id="PF02719">
    <property type="entry name" value="Polysacc_synt_2"/>
    <property type="match status" value="1"/>
</dbReference>
<dbReference type="SUPFAM" id="SSF51735">
    <property type="entry name" value="NAD(P)-binding Rossmann-fold domains"/>
    <property type="match status" value="2"/>
</dbReference>
<name>A0AAP6JFX8_9GAMM</name>
<feature type="transmembrane region" description="Helical" evidence="3">
    <location>
        <begin position="89"/>
        <end position="109"/>
    </location>
</feature>
<comment type="caution">
    <text evidence="5">The sequence shown here is derived from an EMBL/GenBank/DDBJ whole genome shotgun (WGS) entry which is preliminary data.</text>
</comment>
<feature type="transmembrane region" description="Helical" evidence="3">
    <location>
        <begin position="53"/>
        <end position="77"/>
    </location>
</feature>
<dbReference type="InterPro" id="IPR003869">
    <property type="entry name" value="Polysac_CapD-like"/>
</dbReference>
<keyword evidence="3" id="KW-1133">Transmembrane helix</keyword>
<feature type="compositionally biased region" description="Basic and acidic residues" evidence="2">
    <location>
        <begin position="618"/>
        <end position="631"/>
    </location>
</feature>
<dbReference type="PANTHER" id="PTHR43318">
    <property type="entry name" value="UDP-N-ACETYLGLUCOSAMINE 4,6-DEHYDRATASE"/>
    <property type="match status" value="1"/>
</dbReference>
<evidence type="ECO:0000259" key="4">
    <source>
        <dbReference type="Pfam" id="PF02719"/>
    </source>
</evidence>
<evidence type="ECO:0000256" key="2">
    <source>
        <dbReference type="SAM" id="MobiDB-lite"/>
    </source>
</evidence>
<reference evidence="5 6" key="1">
    <citation type="submission" date="2023-12" db="EMBL/GenBank/DDBJ databases">
        <title>Whole-genome sequencing of halo(alkali)philic microorganisms from hypersaline lakes.</title>
        <authorList>
            <person name="Sorokin D.Y."/>
            <person name="Merkel A.Y."/>
            <person name="Messina E."/>
            <person name="Yakimov M."/>
        </authorList>
    </citation>
    <scope>NUCLEOTIDE SEQUENCE [LARGE SCALE GENOMIC DNA]</scope>
    <source>
        <strain evidence="5 6">AB-CW1</strain>
    </source>
</reference>